<evidence type="ECO:0000313" key="1">
    <source>
        <dbReference type="EMBL" id="VHO03960.1"/>
    </source>
</evidence>
<accession>A0A486XP52</accession>
<proteinExistence type="predicted"/>
<dbReference type="EMBL" id="CAAJGR010000089">
    <property type="protein sequence ID" value="VHO03960.1"/>
    <property type="molecule type" value="Genomic_DNA"/>
</dbReference>
<gene>
    <name evidence="1" type="ORF">BAL341_1670</name>
</gene>
<protein>
    <submittedName>
        <fullName evidence="1">Uncharacterized protein</fullName>
    </submittedName>
</protein>
<dbReference type="AlphaFoldDB" id="A0A486XP52"/>
<reference evidence="1" key="1">
    <citation type="submission" date="2019-04" db="EMBL/GenBank/DDBJ databases">
        <authorList>
            <person name="Brambilla D."/>
        </authorList>
    </citation>
    <scope>NUCLEOTIDE SEQUENCE</scope>
    <source>
        <strain evidence="1">BAL1</strain>
    </source>
</reference>
<sequence>MCQPVLMAKISPIHVINFQFQNSAFCAKLANFHCKVSLLF</sequence>
<organism evidence="1">
    <name type="scientific">Rheinheimera sp. BAL341</name>
    <dbReference type="NCBI Taxonomy" id="1708203"/>
    <lineage>
        <taxon>Bacteria</taxon>
        <taxon>Pseudomonadati</taxon>
        <taxon>Pseudomonadota</taxon>
        <taxon>Gammaproteobacteria</taxon>
        <taxon>Chromatiales</taxon>
        <taxon>Chromatiaceae</taxon>
        <taxon>Rheinheimera</taxon>
    </lineage>
</organism>
<name>A0A486XP52_9GAMM</name>